<dbReference type="RefSeq" id="WP_138772809.1">
    <property type="nucleotide sequence ID" value="NZ_JBHSSX010000008.1"/>
</dbReference>
<proteinExistence type="predicted"/>
<protein>
    <submittedName>
        <fullName evidence="2">Alpha/beta fold hydrolase</fullName>
    </submittedName>
</protein>
<feature type="domain" description="Serine aminopeptidase S33" evidence="1">
    <location>
        <begin position="30"/>
        <end position="158"/>
    </location>
</feature>
<name>A0ABY2XJH8_9GAMM</name>
<dbReference type="Proteomes" id="UP000739180">
    <property type="component" value="Unassembled WGS sequence"/>
</dbReference>
<gene>
    <name evidence="2" type="ORF">FGS76_11615</name>
</gene>
<dbReference type="PANTHER" id="PTHR43433:SF5">
    <property type="entry name" value="AB HYDROLASE-1 DOMAIN-CONTAINING PROTEIN"/>
    <property type="match status" value="1"/>
</dbReference>
<dbReference type="InterPro" id="IPR050471">
    <property type="entry name" value="AB_hydrolase"/>
</dbReference>
<dbReference type="EMBL" id="VCQT01000036">
    <property type="protein sequence ID" value="TMW12135.1"/>
    <property type="molecule type" value="Genomic_DNA"/>
</dbReference>
<dbReference type="Pfam" id="PF12146">
    <property type="entry name" value="Hydrolase_4"/>
    <property type="match status" value="1"/>
</dbReference>
<evidence type="ECO:0000313" key="3">
    <source>
        <dbReference type="Proteomes" id="UP000739180"/>
    </source>
</evidence>
<organism evidence="2 3">
    <name type="scientific">Alloalcanivorax gelatiniphagus</name>
    <dbReference type="NCBI Taxonomy" id="1194167"/>
    <lineage>
        <taxon>Bacteria</taxon>
        <taxon>Pseudomonadati</taxon>
        <taxon>Pseudomonadota</taxon>
        <taxon>Gammaproteobacteria</taxon>
        <taxon>Oceanospirillales</taxon>
        <taxon>Alcanivoracaceae</taxon>
        <taxon>Alloalcanivorax</taxon>
    </lineage>
</organism>
<evidence type="ECO:0000313" key="2">
    <source>
        <dbReference type="EMBL" id="TMW12135.1"/>
    </source>
</evidence>
<dbReference type="PANTHER" id="PTHR43433">
    <property type="entry name" value="HYDROLASE, ALPHA/BETA FOLD FAMILY PROTEIN"/>
    <property type="match status" value="1"/>
</dbReference>
<dbReference type="SUPFAM" id="SSF53474">
    <property type="entry name" value="alpha/beta-Hydrolases"/>
    <property type="match status" value="1"/>
</dbReference>
<reference evidence="2 3" key="1">
    <citation type="submission" date="2019-05" db="EMBL/GenBank/DDBJ databases">
        <title>Genome of Alcanivorax gelatiniphagus, an oil degrading marine bacteria.</title>
        <authorList>
            <person name="Kwon K.K."/>
        </authorList>
    </citation>
    <scope>NUCLEOTIDE SEQUENCE [LARGE SCALE GENOMIC DNA]</scope>
    <source>
        <strain evidence="2 3">MEBiC 08158</strain>
    </source>
</reference>
<accession>A0ABY2XJH8</accession>
<comment type="caution">
    <text evidence="2">The sequence shown here is derived from an EMBL/GenBank/DDBJ whole genome shotgun (WGS) entry which is preliminary data.</text>
</comment>
<dbReference type="InterPro" id="IPR017208">
    <property type="entry name" value="UCP037442_abhydr"/>
</dbReference>
<dbReference type="InterPro" id="IPR029058">
    <property type="entry name" value="AB_hydrolase_fold"/>
</dbReference>
<sequence length="286" mass="30865">MSAGQPFSVDNGHGYRVPLSWYPAAAGAPIVLLMPALGVSVRFYGKLAEALAGRGFSVALMEQRGHGDSALRPSRRSDWGFAQVLGQDLPSVLEWLRAHHPEAPVYLMGHSLGGHFAAISAGRLAERVDGVVLVATGSPWVRAFTGAMAGKVRLLTRLIPLGNLMFGYYPGDRIGFGGREARTLMADWRELALTNLYRARGLDEDLDAAVAAYTGPVLAIRLADDELAPADSVHAVTDKFRAAGLIEETLDANQIGDKADHFRWARQADSVAERVRIWHGLPGPVH</sequence>
<dbReference type="Gene3D" id="3.40.50.1820">
    <property type="entry name" value="alpha/beta hydrolase"/>
    <property type="match status" value="1"/>
</dbReference>
<dbReference type="GO" id="GO:0016787">
    <property type="term" value="F:hydrolase activity"/>
    <property type="evidence" value="ECO:0007669"/>
    <property type="project" value="UniProtKB-KW"/>
</dbReference>
<keyword evidence="3" id="KW-1185">Reference proteome</keyword>
<keyword evidence="2" id="KW-0378">Hydrolase</keyword>
<dbReference type="InterPro" id="IPR022742">
    <property type="entry name" value="Hydrolase_4"/>
</dbReference>
<dbReference type="PIRSF" id="PIRSF037442">
    <property type="entry name" value="UCP037442_abhydr"/>
    <property type="match status" value="1"/>
</dbReference>
<evidence type="ECO:0000259" key="1">
    <source>
        <dbReference type="Pfam" id="PF12146"/>
    </source>
</evidence>